<evidence type="ECO:0000256" key="11">
    <source>
        <dbReference type="ARBA" id="ARBA00022989"/>
    </source>
</evidence>
<feature type="binding site" evidence="17">
    <location>
        <position position="68"/>
    </location>
    <ligand>
        <name>Mg(2+)</name>
        <dbReference type="ChEBI" id="CHEBI:18420"/>
        <label>1</label>
    </ligand>
</feature>
<evidence type="ECO:0000256" key="17">
    <source>
        <dbReference type="HAMAP-Rule" id="MF_02241"/>
    </source>
</evidence>
<keyword evidence="11 17" id="KW-1133">Transmembrane helix</keyword>
<evidence type="ECO:0000256" key="8">
    <source>
        <dbReference type="ARBA" id="ARBA00022692"/>
    </source>
</evidence>
<dbReference type="GO" id="GO:0005886">
    <property type="term" value="C:plasma membrane"/>
    <property type="evidence" value="ECO:0007669"/>
    <property type="project" value="UniProtKB-SubCell"/>
</dbReference>
<proteinExistence type="inferred from homology"/>
<evidence type="ECO:0000256" key="16">
    <source>
        <dbReference type="ARBA" id="ARBA00048865"/>
    </source>
</evidence>
<dbReference type="InterPro" id="IPR044268">
    <property type="entry name" value="PIP_synthase_PgsA1"/>
</dbReference>
<evidence type="ECO:0000256" key="9">
    <source>
        <dbReference type="ARBA" id="ARBA00022723"/>
    </source>
</evidence>
<organism evidence="19 20">
    <name type="scientific">Auraticoccus cholistanensis</name>
    <dbReference type="NCBI Taxonomy" id="2656650"/>
    <lineage>
        <taxon>Bacteria</taxon>
        <taxon>Bacillati</taxon>
        <taxon>Actinomycetota</taxon>
        <taxon>Actinomycetes</taxon>
        <taxon>Propionibacteriales</taxon>
        <taxon>Propionibacteriaceae</taxon>
        <taxon>Auraticoccus</taxon>
    </lineage>
</organism>
<accession>A0A6A9UW29</accession>
<evidence type="ECO:0000313" key="20">
    <source>
        <dbReference type="Proteomes" id="UP000435304"/>
    </source>
</evidence>
<dbReference type="Gene3D" id="1.20.120.1760">
    <property type="match status" value="1"/>
</dbReference>
<dbReference type="EMBL" id="WPCU01000005">
    <property type="protein sequence ID" value="MVA75784.1"/>
    <property type="molecule type" value="Genomic_DNA"/>
</dbReference>
<feature type="binding site" evidence="17">
    <location>
        <position position="86"/>
    </location>
    <ligand>
        <name>Mg(2+)</name>
        <dbReference type="ChEBI" id="CHEBI:18420"/>
        <label>2</label>
    </ligand>
</feature>
<comment type="caution">
    <text evidence="19">The sequence shown here is derived from an EMBL/GenBank/DDBJ whole genome shotgun (WGS) entry which is preliminary data.</text>
</comment>
<comment type="catalytic activity">
    <reaction evidence="16 17">
        <text>a CDP-1,2-diacyl-sn-glycerol + 1D-myo-inositol 3-phosphate = a 1,2-diacyl-sn-glycero-3-phospho-(1D-myo-inositol-3-phosphate) + CMP + H(+)</text>
        <dbReference type="Rhea" id="RHEA:60504"/>
        <dbReference type="ChEBI" id="CHEBI:15378"/>
        <dbReference type="ChEBI" id="CHEBI:58088"/>
        <dbReference type="ChEBI" id="CHEBI:58332"/>
        <dbReference type="ChEBI" id="CHEBI:58401"/>
        <dbReference type="ChEBI" id="CHEBI:60377"/>
    </reaction>
</comment>
<comment type="pathway">
    <text evidence="3">Lipid metabolism.</text>
</comment>
<keyword evidence="8 17" id="KW-0812">Transmembrane</keyword>
<evidence type="ECO:0000256" key="2">
    <source>
        <dbReference type="ARBA" id="ARBA00004805"/>
    </source>
</evidence>
<dbReference type="GO" id="GO:0008654">
    <property type="term" value="P:phospholipid biosynthetic process"/>
    <property type="evidence" value="ECO:0007669"/>
    <property type="project" value="UniProtKB-UniRule"/>
</dbReference>
<evidence type="ECO:0000256" key="18">
    <source>
        <dbReference type="RuleBase" id="RU003750"/>
    </source>
</evidence>
<feature type="binding site" evidence="17">
    <location>
        <position position="79"/>
    </location>
    <ligand>
        <name>a CDP-1,2-diacyl-sn-glycerol</name>
        <dbReference type="ChEBI" id="CHEBI:58332"/>
    </ligand>
</feature>
<dbReference type="AlphaFoldDB" id="A0A6A9UW29"/>
<keyword evidence="17" id="KW-0594">Phospholipid biosynthesis</keyword>
<comment type="function">
    <text evidence="17">Catalyzes the conjugation of the 1'-hydroxyl group of D-myo-inositol-3-phosphate (also named L-myo-inositol-1-phosphate) with a lipid tail of cytidine diphosphate diacylglycerol (CDP-DAG), forming phosphatidylinositol phosphate (PIP) and CMP. PIP is a precursor of phosphatidylinositol (PI) which is an essential lipid required for cell wall formation.</text>
</comment>
<evidence type="ECO:0000256" key="5">
    <source>
        <dbReference type="ARBA" id="ARBA00011738"/>
    </source>
</evidence>
<feature type="transmembrane region" description="Helical" evidence="17">
    <location>
        <begin position="20"/>
        <end position="44"/>
    </location>
</feature>
<reference evidence="19 20" key="1">
    <citation type="submission" date="2019-12" db="EMBL/GenBank/DDBJ databases">
        <title>Auraticoccus cholistani sp. nov., an actinomycete isolated from soil of Cholistan desert.</title>
        <authorList>
            <person name="Cheema M.T."/>
        </authorList>
    </citation>
    <scope>NUCLEOTIDE SEQUENCE [LARGE SCALE GENOMIC DNA]</scope>
    <source>
        <strain evidence="19 20">F435</strain>
    </source>
</reference>
<gene>
    <name evidence="19" type="ORF">GC722_07080</name>
</gene>
<dbReference type="NCBIfam" id="NF045883">
    <property type="entry name" value="PIPSynth"/>
    <property type="match status" value="1"/>
</dbReference>
<feature type="transmembrane region" description="Helical" evidence="17">
    <location>
        <begin position="166"/>
        <end position="186"/>
    </location>
</feature>
<feature type="binding site" evidence="17">
    <location>
        <position position="86"/>
    </location>
    <ligand>
        <name>Mg(2+)</name>
        <dbReference type="ChEBI" id="CHEBI:18420"/>
        <label>1</label>
    </ligand>
</feature>
<evidence type="ECO:0000256" key="13">
    <source>
        <dbReference type="ARBA" id="ARBA00023935"/>
    </source>
</evidence>
<evidence type="ECO:0000256" key="15">
    <source>
        <dbReference type="ARBA" id="ARBA00033137"/>
    </source>
</evidence>
<sequence>MLQHLRSAWARAMRPPAAALLRLGVTPDAMTWAGTVAVVVVAVLVVPAGWLWQGALALAVLVLGDGLDGQMARMSGRSSTWGAFLDSTLDRIADGAVLGSVAVYLALIGQPWLAGASLWALIAAQVTSYVKARAESVGLTTAAGLASRAERLVILLLALFCEGVGVPYALAVGVLVLAVLSSITVAQRMRAVHRAAAAVEDRAAR</sequence>
<comment type="caution">
    <text evidence="17">Lacks conserved residue(s) required for the propagation of feature annotation.</text>
</comment>
<feature type="active site" description="Proton acceptor" evidence="17">
    <location>
        <position position="90"/>
    </location>
</feature>
<comment type="similarity">
    <text evidence="4 17 18">Belongs to the CDP-alcohol phosphatidyltransferase class-I family.</text>
</comment>
<evidence type="ECO:0000256" key="1">
    <source>
        <dbReference type="ARBA" id="ARBA00004651"/>
    </source>
</evidence>
<feature type="binding site" evidence="17">
    <location>
        <position position="65"/>
    </location>
    <ligand>
        <name>Mg(2+)</name>
        <dbReference type="ChEBI" id="CHEBI:18420"/>
        <label>1</label>
    </ligand>
</feature>
<name>A0A6A9UW29_9ACTN</name>
<keyword evidence="7 17" id="KW-0808">Transferase</keyword>
<feature type="binding site" evidence="17">
    <location>
        <position position="69"/>
    </location>
    <ligand>
        <name>a CDP-1,2-diacyl-sn-glycerol</name>
        <dbReference type="ChEBI" id="CHEBI:58332"/>
    </ligand>
</feature>
<feature type="binding site" evidence="17">
    <location>
        <position position="90"/>
    </location>
    <ligand>
        <name>Mg(2+)</name>
        <dbReference type="ChEBI" id="CHEBI:18420"/>
        <label>2</label>
    </ligand>
</feature>
<evidence type="ECO:0000256" key="4">
    <source>
        <dbReference type="ARBA" id="ARBA00010441"/>
    </source>
</evidence>
<evidence type="ECO:0000256" key="3">
    <source>
        <dbReference type="ARBA" id="ARBA00005189"/>
    </source>
</evidence>
<comment type="cofactor">
    <cofactor evidence="17">
        <name>Mg(2+)</name>
        <dbReference type="ChEBI" id="CHEBI:18420"/>
    </cofactor>
    <text evidence="17">Contains a di-nuclear catalytic Mg(2+) center.</text>
</comment>
<dbReference type="GO" id="GO:0016780">
    <property type="term" value="F:phosphotransferase activity, for other substituted phosphate groups"/>
    <property type="evidence" value="ECO:0007669"/>
    <property type="project" value="UniProtKB-UniRule"/>
</dbReference>
<evidence type="ECO:0000256" key="14">
    <source>
        <dbReference type="ARBA" id="ARBA00024082"/>
    </source>
</evidence>
<comment type="catalytic activity">
    <reaction evidence="13 17">
        <text>1,2-di-(9Z-octadecenoyl)-sn-glycero-3-cytidine-5'-diphosphate + 1D-myo-inositol 3-phosphate = 1,2-di-(9Z-octadecenoyl)-sn-glycero-3-phospho-(1D-myo-inositol-3-phosphate) + CMP + H(+)</text>
        <dbReference type="Rhea" id="RHEA:61216"/>
        <dbReference type="ChEBI" id="CHEBI:15378"/>
        <dbReference type="ChEBI" id="CHEBI:58401"/>
        <dbReference type="ChEBI" id="CHEBI:60377"/>
        <dbReference type="ChEBI" id="CHEBI:85356"/>
        <dbReference type="ChEBI" id="CHEBI:144472"/>
    </reaction>
</comment>
<protein>
    <recommendedName>
        <fullName evidence="14 17">Phosphatidylinositol phosphate synthase</fullName>
        <shortName evidence="17">PIP synthase</shortName>
        <ecNumber evidence="17">2.7.8.-</ecNumber>
    </recommendedName>
    <alternativeName>
        <fullName evidence="15 17">CDP-diacylglycerol--D-myo-inositol-3-phosphate 3-phosphatidyltransferase</fullName>
    </alternativeName>
</protein>
<feature type="binding site" evidence="17">
    <location>
        <position position="73"/>
    </location>
    <ligand>
        <name>a CDP-1,2-diacyl-sn-glycerol</name>
        <dbReference type="ChEBI" id="CHEBI:58332"/>
    </ligand>
</feature>
<keyword evidence="20" id="KW-1185">Reference proteome</keyword>
<dbReference type="EC" id="2.7.8.-" evidence="17"/>
<feature type="binding site" evidence="17">
    <location>
        <position position="65"/>
    </location>
    <ligand>
        <name>Mg(2+)</name>
        <dbReference type="ChEBI" id="CHEBI:18420"/>
        <label>2</label>
    </ligand>
</feature>
<feature type="binding site" evidence="17">
    <location>
        <begin position="28"/>
        <end position="31"/>
    </location>
    <ligand>
        <name>a CDP-1,2-diacyl-sn-glycerol</name>
        <dbReference type="ChEBI" id="CHEBI:58332"/>
    </ligand>
</feature>
<dbReference type="InterPro" id="IPR048254">
    <property type="entry name" value="CDP_ALCOHOL_P_TRANSF_CS"/>
</dbReference>
<evidence type="ECO:0000256" key="10">
    <source>
        <dbReference type="ARBA" id="ARBA00022842"/>
    </source>
</evidence>
<keyword evidence="17" id="KW-0444">Lipid biosynthesis</keyword>
<dbReference type="GO" id="GO:0000287">
    <property type="term" value="F:magnesium ion binding"/>
    <property type="evidence" value="ECO:0007669"/>
    <property type="project" value="UniProtKB-UniRule"/>
</dbReference>
<keyword evidence="6 17" id="KW-1003">Cell membrane</keyword>
<dbReference type="InterPro" id="IPR043130">
    <property type="entry name" value="CDP-OH_PTrfase_TM_dom"/>
</dbReference>
<keyword evidence="10 17" id="KW-0460">Magnesium</keyword>
<keyword evidence="12 17" id="KW-0472">Membrane</keyword>
<evidence type="ECO:0000313" key="19">
    <source>
        <dbReference type="EMBL" id="MVA75784.1"/>
    </source>
</evidence>
<dbReference type="Pfam" id="PF01066">
    <property type="entry name" value="CDP-OH_P_transf"/>
    <property type="match status" value="1"/>
</dbReference>
<dbReference type="HAMAP" id="MF_02241">
    <property type="entry name" value="PIP_synthase"/>
    <property type="match status" value="1"/>
</dbReference>
<comment type="subunit">
    <text evidence="5 17">Homodimer.</text>
</comment>
<keyword evidence="17" id="KW-0443">Lipid metabolism</keyword>
<keyword evidence="9 17" id="KW-0479">Metal-binding</keyword>
<evidence type="ECO:0000256" key="6">
    <source>
        <dbReference type="ARBA" id="ARBA00022475"/>
    </source>
</evidence>
<evidence type="ECO:0000256" key="7">
    <source>
        <dbReference type="ARBA" id="ARBA00022679"/>
    </source>
</evidence>
<comment type="subcellular location">
    <subcellularLocation>
        <location evidence="1 17">Cell membrane</location>
        <topology evidence="1 17">Multi-pass membrane protein</topology>
    </subcellularLocation>
</comment>
<keyword evidence="17" id="KW-1208">Phospholipid metabolism</keyword>
<dbReference type="Proteomes" id="UP000435304">
    <property type="component" value="Unassembled WGS sequence"/>
</dbReference>
<evidence type="ECO:0000256" key="12">
    <source>
        <dbReference type="ARBA" id="ARBA00023136"/>
    </source>
</evidence>
<feature type="transmembrane region" description="Helical" evidence="17">
    <location>
        <begin position="112"/>
        <end position="130"/>
    </location>
</feature>
<dbReference type="RefSeq" id="WP_156609315.1">
    <property type="nucleotide sequence ID" value="NZ_WPCU01000005.1"/>
</dbReference>
<dbReference type="InterPro" id="IPR000462">
    <property type="entry name" value="CDP-OH_P_trans"/>
</dbReference>
<dbReference type="UniPathway" id="UPA00220"/>
<dbReference type="PROSITE" id="PS00379">
    <property type="entry name" value="CDP_ALCOHOL_P_TRANSF"/>
    <property type="match status" value="1"/>
</dbReference>
<comment type="pathway">
    <text evidence="2 17">Phospholipid metabolism; phosphatidylinositol phosphate biosynthesis.</text>
</comment>